<evidence type="ECO:0000313" key="3">
    <source>
        <dbReference type="Proteomes" id="UP001642484"/>
    </source>
</evidence>
<sequence>MGPPEELVASFRWAKCCVDYLDQQGELGWLKSMETLPISTWFSGYGCAETAFQMLESALKGKRETDGKSFSSSYQFEIAVKARQACLDRIDAHTCQHIDILRRLRDVDRIELEKIEQASSNPSEDLWEFLLKKQFLSEGLCSRHKNRCSFPLTIMDVTGSMCLGYSTLGKKDDGKLLKENSPHNKLMLIWAIHHGRKQTPALIHENVRGFSSSYLSAKLGHFGYRFLTSIQTTGENCAMKANSRQRLNLSQYDVFILEKYFNQIRDPAEVYQRLVEHLTSVMRPVELQHVAWMNGPEWEKDLRQEMVENRNQNSVMSAEEAKTMEMTDWTGLLSSNEQANYRKYLEHLGQLDQPKELRQIRAVCVSQDPEYMFMAGSEDKLPSFTTDSTRRIMLTHLNRWLSAKEKMSLAGFPVHKDMAAAAGVGLVELDNTSQWHRGCGNGMIVGNVGMVVLSVLSSISPKEDLQAALSQAISDQDMLGVPEQLKFHGGWKKWRLEVGQSTHSFAANDEAAAVAAAMWAKSCLAHLDCLPSKALLAEIKESGMAAKRNKSSQIEAVLHLRYRAQKFACICCAGPKVKPEVIGPPADHAEEKKEKHVVLPLSAVYYTEIVSGRKCWEFRLSPEGIKAVCECKHEQWQVPHEHSIGNEEAVEDVPYYIHYSGKRSRLLLFDENMVPEIETAVKASATARASKRESDSAGQNSQSAETGDSAPRLPQRPHGIQTVQETLAAIKQLKDWLLESMDLCFQEPEKASKEFRTKALELASANPGLSDLLTECGVSAEEGSTACLNFSQLASFLRRAEGEQDQIQQDLLTAGPARRPRGRPFGSTNKKTEADGEDASKKTRRKKTPKGKATGRKEPEAEDEGIQRADEEKEGYRDPGLEQASRPIHLGLNGQKHLSVGVEENVKALIYSWQEMANYKRLLRWSWTSRGLVTPDEMKELHPKLNEEEKNELGETNPSPFKQMVQDPQNDSNWLSLPILMQQHADKNYAQYQGDVYAAKKRLEIHEITQRKYDTIVGNSLRPLVLMNGTGVPATQKYVKAHLQKCSDGTMKLK</sequence>
<reference evidence="2 3" key="1">
    <citation type="submission" date="2024-02" db="EMBL/GenBank/DDBJ databases">
        <authorList>
            <person name="Chen Y."/>
            <person name="Shah S."/>
            <person name="Dougan E. K."/>
            <person name="Thang M."/>
            <person name="Chan C."/>
        </authorList>
    </citation>
    <scope>NUCLEOTIDE SEQUENCE [LARGE SCALE GENOMIC DNA]</scope>
</reference>
<feature type="non-terminal residue" evidence="2">
    <location>
        <position position="1054"/>
    </location>
</feature>
<evidence type="ECO:0000313" key="2">
    <source>
        <dbReference type="EMBL" id="CAK9087177.1"/>
    </source>
</evidence>
<feature type="region of interest" description="Disordered" evidence="1">
    <location>
        <begin position="685"/>
        <end position="716"/>
    </location>
</feature>
<proteinExistence type="predicted"/>
<comment type="caution">
    <text evidence="2">The sequence shown here is derived from an EMBL/GenBank/DDBJ whole genome shotgun (WGS) entry which is preliminary data.</text>
</comment>
<feature type="compositionally biased region" description="Basic residues" evidence="1">
    <location>
        <begin position="842"/>
        <end position="854"/>
    </location>
</feature>
<dbReference type="Proteomes" id="UP001642484">
    <property type="component" value="Unassembled WGS sequence"/>
</dbReference>
<name>A0ABP0QG39_9DINO</name>
<feature type="compositionally biased region" description="Basic and acidic residues" evidence="1">
    <location>
        <begin position="830"/>
        <end position="841"/>
    </location>
</feature>
<dbReference type="EMBL" id="CAXAMN010024488">
    <property type="protein sequence ID" value="CAK9087177.1"/>
    <property type="molecule type" value="Genomic_DNA"/>
</dbReference>
<feature type="compositionally biased region" description="Basic and acidic residues" evidence="1">
    <location>
        <begin position="855"/>
        <end position="880"/>
    </location>
</feature>
<gene>
    <name evidence="2" type="ORF">CCMP2556_LOCUS42179</name>
</gene>
<organism evidence="2 3">
    <name type="scientific">Durusdinium trenchii</name>
    <dbReference type="NCBI Taxonomy" id="1381693"/>
    <lineage>
        <taxon>Eukaryota</taxon>
        <taxon>Sar</taxon>
        <taxon>Alveolata</taxon>
        <taxon>Dinophyceae</taxon>
        <taxon>Suessiales</taxon>
        <taxon>Symbiodiniaceae</taxon>
        <taxon>Durusdinium</taxon>
    </lineage>
</organism>
<protein>
    <submittedName>
        <fullName evidence="2">Uncharacterized protein</fullName>
    </submittedName>
</protein>
<evidence type="ECO:0000256" key="1">
    <source>
        <dbReference type="SAM" id="MobiDB-lite"/>
    </source>
</evidence>
<accession>A0ABP0QG39</accession>
<keyword evidence="3" id="KW-1185">Reference proteome</keyword>
<feature type="compositionally biased region" description="Polar residues" evidence="1">
    <location>
        <begin position="696"/>
        <end position="706"/>
    </location>
</feature>
<feature type="region of interest" description="Disordered" evidence="1">
    <location>
        <begin position="811"/>
        <end position="888"/>
    </location>
</feature>